<sequence length="563" mass="61544">MAPTDREERRRMRQRGAGAGAVTSGNFGFTFGGSAPAFPQQPSSRGTPKALPAQRSTRRTPAPLPPSASSRRTPAAPRSASAEPSNLQKSASAQRSAKTKTPRQAGEEALLATPSVQGALEAPDENQEDELEGNDEEYQTSARKSQAEPAPPPSVERRAVATPRVAMEEAEDELEQDDEDHALSTARKSRASLELDRRTASPAESAKKRRGRPRKSLPDPVAEPSPAARASDQQAQVELPIHKKRGRPRKSDASVVAQSTVEETPKKAGRGRPRKSGSAVKPVASPSTQGRQDRSEDGWDGLPPAQKQPASAKARKRTSFRSTQDEAEEQDEEGDELDEDEDEEQEEEEPENENEAEETDDELQDDQSRQSSVEMQHEARPPAPKPKPTKRKAAQDGAPRKRQRRTTDIAATTPRIPITVYRLSYPRRAVANDDEDASEDELAPAHPIMRAPAINPIDVLAQVTAEMTARAATSLMQQSQTEPLKPKRSELKRRAKTAQAFGAALADRLFDLTEAVNAGETLKSRLKAADKEKAALRARFLDLRRQREEVALRMDESGGRAAE</sequence>
<feature type="region of interest" description="Disordered" evidence="2">
    <location>
        <begin position="1"/>
        <end position="415"/>
    </location>
</feature>
<dbReference type="EMBL" id="ML995488">
    <property type="protein sequence ID" value="KAF2141044.1"/>
    <property type="molecule type" value="Genomic_DNA"/>
</dbReference>
<dbReference type="RefSeq" id="XP_033396757.1">
    <property type="nucleotide sequence ID" value="XM_033546268.1"/>
</dbReference>
<accession>A0A6A6BCV2</accession>
<dbReference type="GO" id="GO:0003677">
    <property type="term" value="F:DNA binding"/>
    <property type="evidence" value="ECO:0007669"/>
    <property type="project" value="InterPro"/>
</dbReference>
<feature type="compositionally biased region" description="Low complexity" evidence="2">
    <location>
        <begin position="303"/>
        <end position="312"/>
    </location>
</feature>
<feature type="compositionally biased region" description="Polar residues" evidence="2">
    <location>
        <begin position="83"/>
        <end position="96"/>
    </location>
</feature>
<feature type="compositionally biased region" description="Low complexity" evidence="2">
    <location>
        <begin position="67"/>
        <end position="82"/>
    </location>
</feature>
<evidence type="ECO:0000313" key="5">
    <source>
        <dbReference type="Proteomes" id="UP000799438"/>
    </source>
</evidence>
<dbReference type="Proteomes" id="UP000799438">
    <property type="component" value="Unassembled WGS sequence"/>
</dbReference>
<keyword evidence="1" id="KW-0175">Coiled coil</keyword>
<feature type="compositionally biased region" description="Acidic residues" evidence="2">
    <location>
        <begin position="168"/>
        <end position="180"/>
    </location>
</feature>
<dbReference type="AlphaFoldDB" id="A0A6A6BCV2"/>
<evidence type="ECO:0000256" key="1">
    <source>
        <dbReference type="SAM" id="Coils"/>
    </source>
</evidence>
<proteinExistence type="predicted"/>
<dbReference type="GeneID" id="54303774"/>
<organism evidence="4 5">
    <name type="scientific">Aplosporella prunicola CBS 121167</name>
    <dbReference type="NCBI Taxonomy" id="1176127"/>
    <lineage>
        <taxon>Eukaryota</taxon>
        <taxon>Fungi</taxon>
        <taxon>Dikarya</taxon>
        <taxon>Ascomycota</taxon>
        <taxon>Pezizomycotina</taxon>
        <taxon>Dothideomycetes</taxon>
        <taxon>Dothideomycetes incertae sedis</taxon>
        <taxon>Botryosphaeriales</taxon>
        <taxon>Aplosporellaceae</taxon>
        <taxon>Aplosporella</taxon>
    </lineage>
</organism>
<name>A0A6A6BCV2_9PEZI</name>
<keyword evidence="5" id="KW-1185">Reference proteome</keyword>
<protein>
    <recommendedName>
        <fullName evidence="3">Inner kinetochore subunit AME1 domain-containing protein</fullName>
    </recommendedName>
</protein>
<feature type="compositionally biased region" description="Basic and acidic residues" evidence="2">
    <location>
        <begin position="1"/>
        <end position="10"/>
    </location>
</feature>
<dbReference type="InterPro" id="IPR017956">
    <property type="entry name" value="AT_hook_DNA-bd_motif"/>
</dbReference>
<dbReference type="PRINTS" id="PR00929">
    <property type="entry name" value="ATHOOK"/>
</dbReference>
<gene>
    <name evidence="4" type="ORF">K452DRAFT_359443</name>
</gene>
<evidence type="ECO:0000256" key="2">
    <source>
        <dbReference type="SAM" id="MobiDB-lite"/>
    </source>
</evidence>
<feature type="compositionally biased region" description="Acidic residues" evidence="2">
    <location>
        <begin position="122"/>
        <end position="138"/>
    </location>
</feature>
<dbReference type="Pfam" id="PF20994">
    <property type="entry name" value="CENPU"/>
    <property type="match status" value="1"/>
</dbReference>
<feature type="coiled-coil region" evidence="1">
    <location>
        <begin position="519"/>
        <end position="546"/>
    </location>
</feature>
<feature type="compositionally biased region" description="Acidic residues" evidence="2">
    <location>
        <begin position="325"/>
        <end position="365"/>
    </location>
</feature>
<dbReference type="InterPro" id="IPR048743">
    <property type="entry name" value="AME1"/>
</dbReference>
<reference evidence="4" key="1">
    <citation type="journal article" date="2020" name="Stud. Mycol.">
        <title>101 Dothideomycetes genomes: a test case for predicting lifestyles and emergence of pathogens.</title>
        <authorList>
            <person name="Haridas S."/>
            <person name="Albert R."/>
            <person name="Binder M."/>
            <person name="Bloem J."/>
            <person name="Labutti K."/>
            <person name="Salamov A."/>
            <person name="Andreopoulos B."/>
            <person name="Baker S."/>
            <person name="Barry K."/>
            <person name="Bills G."/>
            <person name="Bluhm B."/>
            <person name="Cannon C."/>
            <person name="Castanera R."/>
            <person name="Culley D."/>
            <person name="Daum C."/>
            <person name="Ezra D."/>
            <person name="Gonzalez J."/>
            <person name="Henrissat B."/>
            <person name="Kuo A."/>
            <person name="Liang C."/>
            <person name="Lipzen A."/>
            <person name="Lutzoni F."/>
            <person name="Magnuson J."/>
            <person name="Mondo S."/>
            <person name="Nolan M."/>
            <person name="Ohm R."/>
            <person name="Pangilinan J."/>
            <person name="Park H.-J."/>
            <person name="Ramirez L."/>
            <person name="Alfaro M."/>
            <person name="Sun H."/>
            <person name="Tritt A."/>
            <person name="Yoshinaga Y."/>
            <person name="Zwiers L.-H."/>
            <person name="Turgeon B."/>
            <person name="Goodwin S."/>
            <person name="Spatafora J."/>
            <person name="Crous P."/>
            <person name="Grigoriev I."/>
        </authorList>
    </citation>
    <scope>NUCLEOTIDE SEQUENCE</scope>
    <source>
        <strain evidence="4">CBS 121167</strain>
    </source>
</reference>
<feature type="domain" description="Inner kinetochore subunit AME1" evidence="3">
    <location>
        <begin position="453"/>
        <end position="556"/>
    </location>
</feature>
<evidence type="ECO:0000259" key="3">
    <source>
        <dbReference type="Pfam" id="PF20994"/>
    </source>
</evidence>
<feature type="compositionally biased region" description="Low complexity" evidence="2">
    <location>
        <begin position="20"/>
        <end position="34"/>
    </location>
</feature>
<dbReference type="OrthoDB" id="5377952at2759"/>
<dbReference type="SMART" id="SM00384">
    <property type="entry name" value="AT_hook"/>
    <property type="match status" value="3"/>
</dbReference>
<evidence type="ECO:0000313" key="4">
    <source>
        <dbReference type="EMBL" id="KAF2141044.1"/>
    </source>
</evidence>